<dbReference type="Proteomes" id="UP000193200">
    <property type="component" value="Unassembled WGS sequence"/>
</dbReference>
<dbReference type="InterPro" id="IPR038404">
    <property type="entry name" value="TRAP_DctP_sf"/>
</dbReference>
<protein>
    <submittedName>
        <fullName evidence="3">Lactate-binding periplasmic protein</fullName>
    </submittedName>
</protein>
<gene>
    <name evidence="3" type="ORF">OCH7691_03115</name>
</gene>
<dbReference type="Pfam" id="PF03480">
    <property type="entry name" value="DctP"/>
    <property type="match status" value="1"/>
</dbReference>
<dbReference type="SUPFAM" id="SSF53850">
    <property type="entry name" value="Periplasmic binding protein-like II"/>
    <property type="match status" value="1"/>
</dbReference>
<dbReference type="GO" id="GO:0055085">
    <property type="term" value="P:transmembrane transport"/>
    <property type="evidence" value="ECO:0007669"/>
    <property type="project" value="InterPro"/>
</dbReference>
<dbReference type="InParanoid" id="A0A1Y5TLW3"/>
<dbReference type="PANTHER" id="PTHR33376">
    <property type="match status" value="1"/>
</dbReference>
<reference evidence="3 4" key="1">
    <citation type="submission" date="2017-03" db="EMBL/GenBank/DDBJ databases">
        <authorList>
            <person name="Afonso C.L."/>
            <person name="Miller P.J."/>
            <person name="Scott M.A."/>
            <person name="Spackman E."/>
            <person name="Goraichik I."/>
            <person name="Dimitrov K.M."/>
            <person name="Suarez D.L."/>
            <person name="Swayne D.E."/>
        </authorList>
    </citation>
    <scope>NUCLEOTIDE SEQUENCE [LARGE SCALE GENOMIC DNA]</scope>
    <source>
        <strain evidence="3 4">CECT 7691</strain>
    </source>
</reference>
<evidence type="ECO:0000313" key="4">
    <source>
        <dbReference type="Proteomes" id="UP000193200"/>
    </source>
</evidence>
<evidence type="ECO:0000256" key="2">
    <source>
        <dbReference type="SAM" id="SignalP"/>
    </source>
</evidence>
<dbReference type="OrthoDB" id="9769667at2"/>
<evidence type="ECO:0000313" key="3">
    <source>
        <dbReference type="EMBL" id="SLN67133.1"/>
    </source>
</evidence>
<dbReference type="InterPro" id="IPR018389">
    <property type="entry name" value="DctP_fam"/>
</dbReference>
<evidence type="ECO:0000256" key="1">
    <source>
        <dbReference type="ARBA" id="ARBA00022729"/>
    </source>
</evidence>
<organism evidence="3 4">
    <name type="scientific">Oceanibacterium hippocampi</name>
    <dbReference type="NCBI Taxonomy" id="745714"/>
    <lineage>
        <taxon>Bacteria</taxon>
        <taxon>Pseudomonadati</taxon>
        <taxon>Pseudomonadota</taxon>
        <taxon>Alphaproteobacteria</taxon>
        <taxon>Sneathiellales</taxon>
        <taxon>Sneathiellaceae</taxon>
        <taxon>Oceanibacterium</taxon>
    </lineage>
</organism>
<keyword evidence="4" id="KW-1185">Reference proteome</keyword>
<accession>A0A1Y5TLW3</accession>
<dbReference type="AlphaFoldDB" id="A0A1Y5TLW3"/>
<dbReference type="Gene3D" id="3.40.190.170">
    <property type="entry name" value="Bacterial extracellular solute-binding protein, family 7"/>
    <property type="match status" value="1"/>
</dbReference>
<proteinExistence type="predicted"/>
<keyword evidence="1 2" id="KW-0732">Signal</keyword>
<sequence length="374" mass="40085">MRNRTKRLVQGAAIVGTLLASGSAALAETKVVYGSFMPEPHLVHKAGLEPLFKEVEAATNGSLTFELFVGGALGGAKASLSNVRDRVTDSALIMNVYVKSDLPASSSLTELAVLGTDAMAIAGASNEMQLLACEQCEKELARNKVKALAYYSTATYNLMCTKPVSTLEDIKGLKIRAAGAFGALASELGGTPVSISAGEMYEALQRGQADCTLGAAAHLKSYNLQDVIKSVVDLPLGTFHGVLAFPINAGTWRDMTKDEQRALIKAMPGLVSRLVVGYEDESAEALANAKSNNVSVLKPGPDLVAKVAAHRKGEYDRVLAYAKDAGVEDAEQMVDRFIKLVDKWEKLVIGFDREPAKFEEALWEHVYSKLDVMN</sequence>
<dbReference type="EMBL" id="FWFR01000002">
    <property type="protein sequence ID" value="SLN67133.1"/>
    <property type="molecule type" value="Genomic_DNA"/>
</dbReference>
<dbReference type="CDD" id="cd13666">
    <property type="entry name" value="PBP2_TRAP_DctP_like_1"/>
    <property type="match status" value="1"/>
</dbReference>
<feature type="signal peptide" evidence="2">
    <location>
        <begin position="1"/>
        <end position="27"/>
    </location>
</feature>
<dbReference type="RefSeq" id="WP_085884419.1">
    <property type="nucleotide sequence ID" value="NZ_FWFR01000002.1"/>
</dbReference>
<dbReference type="NCBIfam" id="NF037995">
    <property type="entry name" value="TRAP_S1"/>
    <property type="match status" value="1"/>
</dbReference>
<feature type="chain" id="PRO_5012373484" evidence="2">
    <location>
        <begin position="28"/>
        <end position="374"/>
    </location>
</feature>
<name>A0A1Y5TLW3_9PROT</name>
<dbReference type="PANTHER" id="PTHR33376:SF15">
    <property type="entry name" value="BLL6794 PROTEIN"/>
    <property type="match status" value="1"/>
</dbReference>